<protein>
    <recommendedName>
        <fullName evidence="1">Thioredoxin domain-containing protein</fullName>
    </recommendedName>
</protein>
<dbReference type="OrthoDB" id="40334at2759"/>
<dbReference type="InterPro" id="IPR036249">
    <property type="entry name" value="Thioredoxin-like_sf"/>
</dbReference>
<keyword evidence="3" id="KW-1185">Reference proteome</keyword>
<organism evidence="2 3">
    <name type="scientific">Hyaloscypha hepaticicola</name>
    <dbReference type="NCBI Taxonomy" id="2082293"/>
    <lineage>
        <taxon>Eukaryota</taxon>
        <taxon>Fungi</taxon>
        <taxon>Dikarya</taxon>
        <taxon>Ascomycota</taxon>
        <taxon>Pezizomycotina</taxon>
        <taxon>Leotiomycetes</taxon>
        <taxon>Helotiales</taxon>
        <taxon>Hyaloscyphaceae</taxon>
        <taxon>Hyaloscypha</taxon>
    </lineage>
</organism>
<dbReference type="SUPFAM" id="SSF52833">
    <property type="entry name" value="Thioredoxin-like"/>
    <property type="match status" value="1"/>
</dbReference>
<evidence type="ECO:0000259" key="1">
    <source>
        <dbReference type="PROSITE" id="PS51352"/>
    </source>
</evidence>
<feature type="domain" description="Thioredoxin" evidence="1">
    <location>
        <begin position="15"/>
        <end position="180"/>
    </location>
</feature>
<proteinExistence type="predicted"/>
<dbReference type="PROSITE" id="PS51352">
    <property type="entry name" value="THIOREDOXIN_2"/>
    <property type="match status" value="1"/>
</dbReference>
<sequence>MTLQQEANSWLSPKALVTSPAPEVGSKAPTSSKLQLPRSNGKPCVISFLRHCGCPFTEKTFDQLRKAAAENHDVNFIAISHSSEEATEKWVFAVGGEWDVTVISLSISNLWHVLNPWSLYSAFRLAWQEKITNRPTESGNRWQTSGSFAMDGEGVVRWSKVANAADEIPDFGEALKALGNEA</sequence>
<dbReference type="EMBL" id="KZ613473">
    <property type="protein sequence ID" value="PMD23978.1"/>
    <property type="molecule type" value="Genomic_DNA"/>
</dbReference>
<dbReference type="AlphaFoldDB" id="A0A2J6QCL3"/>
<dbReference type="InterPro" id="IPR013766">
    <property type="entry name" value="Thioredoxin_domain"/>
</dbReference>
<accession>A0A2J6QCL3</accession>
<evidence type="ECO:0000313" key="2">
    <source>
        <dbReference type="EMBL" id="PMD23978.1"/>
    </source>
</evidence>
<gene>
    <name evidence="2" type="ORF">NA56DRAFT_669198</name>
</gene>
<name>A0A2J6QCL3_9HELO</name>
<dbReference type="PANTHER" id="PTHR42336:SF1">
    <property type="entry name" value="ALKYL HYDROPEROXIDE REDUCTASE SUBUNIT C_ THIOL SPECIFIC ANTIOXIDANT DOMAIN-CONTAINING PROTEIN"/>
    <property type="match status" value="1"/>
</dbReference>
<dbReference type="Proteomes" id="UP000235672">
    <property type="component" value="Unassembled WGS sequence"/>
</dbReference>
<dbReference type="PANTHER" id="PTHR42336">
    <property type="entry name" value="THIOREDOXIN DOMAIN-CONTAINING PROTEIN-RELATED"/>
    <property type="match status" value="1"/>
</dbReference>
<dbReference type="Gene3D" id="3.40.30.10">
    <property type="entry name" value="Glutaredoxin"/>
    <property type="match status" value="1"/>
</dbReference>
<reference evidence="2 3" key="1">
    <citation type="submission" date="2016-05" db="EMBL/GenBank/DDBJ databases">
        <title>A degradative enzymes factory behind the ericoid mycorrhizal symbiosis.</title>
        <authorList>
            <consortium name="DOE Joint Genome Institute"/>
            <person name="Martino E."/>
            <person name="Morin E."/>
            <person name="Grelet G."/>
            <person name="Kuo A."/>
            <person name="Kohler A."/>
            <person name="Daghino S."/>
            <person name="Barry K."/>
            <person name="Choi C."/>
            <person name="Cichocki N."/>
            <person name="Clum A."/>
            <person name="Copeland A."/>
            <person name="Hainaut M."/>
            <person name="Haridas S."/>
            <person name="Labutti K."/>
            <person name="Lindquist E."/>
            <person name="Lipzen A."/>
            <person name="Khouja H.-R."/>
            <person name="Murat C."/>
            <person name="Ohm R."/>
            <person name="Olson A."/>
            <person name="Spatafora J."/>
            <person name="Veneault-Fourrey C."/>
            <person name="Henrissat B."/>
            <person name="Grigoriev I."/>
            <person name="Martin F."/>
            <person name="Perotto S."/>
        </authorList>
    </citation>
    <scope>NUCLEOTIDE SEQUENCE [LARGE SCALE GENOMIC DNA]</scope>
    <source>
        <strain evidence="2 3">UAMH 7357</strain>
    </source>
</reference>
<evidence type="ECO:0000313" key="3">
    <source>
        <dbReference type="Proteomes" id="UP000235672"/>
    </source>
</evidence>